<feature type="compositionally biased region" description="Low complexity" evidence="1">
    <location>
        <begin position="95"/>
        <end position="104"/>
    </location>
</feature>
<feature type="compositionally biased region" description="Low complexity" evidence="1">
    <location>
        <begin position="494"/>
        <end position="503"/>
    </location>
</feature>
<feature type="compositionally biased region" description="Acidic residues" evidence="1">
    <location>
        <begin position="28"/>
        <end position="42"/>
    </location>
</feature>
<organism evidence="2 3">
    <name type="scientific">Cyanidium caldarium</name>
    <name type="common">Red alga</name>
    <dbReference type="NCBI Taxonomy" id="2771"/>
    <lineage>
        <taxon>Eukaryota</taxon>
        <taxon>Rhodophyta</taxon>
        <taxon>Bangiophyceae</taxon>
        <taxon>Cyanidiales</taxon>
        <taxon>Cyanidiaceae</taxon>
        <taxon>Cyanidium</taxon>
    </lineage>
</organism>
<protein>
    <recommendedName>
        <fullName evidence="4">Transcription initiation factor IIF subunit alpha</fullName>
    </recommendedName>
</protein>
<feature type="region of interest" description="Disordered" evidence="1">
    <location>
        <begin position="396"/>
        <end position="443"/>
    </location>
</feature>
<feature type="region of interest" description="Disordered" evidence="1">
    <location>
        <begin position="235"/>
        <end position="259"/>
    </location>
</feature>
<gene>
    <name evidence="2" type="ORF">CDCA_CDCA07G2192</name>
</gene>
<accession>A0AAV9IV80</accession>
<evidence type="ECO:0000313" key="3">
    <source>
        <dbReference type="Proteomes" id="UP001301350"/>
    </source>
</evidence>
<feature type="region of interest" description="Disordered" evidence="1">
    <location>
        <begin position="1"/>
        <end position="58"/>
    </location>
</feature>
<dbReference type="EMBL" id="JANCYW010000007">
    <property type="protein sequence ID" value="KAK4536167.1"/>
    <property type="molecule type" value="Genomic_DNA"/>
</dbReference>
<evidence type="ECO:0008006" key="4">
    <source>
        <dbReference type="Google" id="ProtNLM"/>
    </source>
</evidence>
<feature type="region of interest" description="Disordered" evidence="1">
    <location>
        <begin position="462"/>
        <end position="503"/>
    </location>
</feature>
<evidence type="ECO:0000256" key="1">
    <source>
        <dbReference type="SAM" id="MobiDB-lite"/>
    </source>
</evidence>
<feature type="region of interest" description="Disordered" evidence="1">
    <location>
        <begin position="544"/>
        <end position="615"/>
    </location>
</feature>
<feature type="region of interest" description="Disordered" evidence="1">
    <location>
        <begin position="322"/>
        <end position="345"/>
    </location>
</feature>
<feature type="compositionally biased region" description="Polar residues" evidence="1">
    <location>
        <begin position="464"/>
        <end position="473"/>
    </location>
</feature>
<comment type="caution">
    <text evidence="2">The sequence shown here is derived from an EMBL/GenBank/DDBJ whole genome shotgun (WGS) entry which is preliminary data.</text>
</comment>
<feature type="compositionally biased region" description="Basic and acidic residues" evidence="1">
    <location>
        <begin position="544"/>
        <end position="555"/>
    </location>
</feature>
<evidence type="ECO:0000313" key="2">
    <source>
        <dbReference type="EMBL" id="KAK4536167.1"/>
    </source>
</evidence>
<dbReference type="Proteomes" id="UP001301350">
    <property type="component" value="Unassembled WGS sequence"/>
</dbReference>
<feature type="region of interest" description="Disordered" evidence="1">
    <location>
        <begin position="73"/>
        <end position="110"/>
    </location>
</feature>
<proteinExistence type="predicted"/>
<keyword evidence="3" id="KW-1185">Reference proteome</keyword>
<feature type="compositionally biased region" description="Acidic residues" evidence="1">
    <location>
        <begin position="79"/>
        <end position="94"/>
    </location>
</feature>
<dbReference type="AlphaFoldDB" id="A0AAV9IV80"/>
<name>A0AAV9IV80_CYACA</name>
<reference evidence="2 3" key="1">
    <citation type="submission" date="2022-07" db="EMBL/GenBank/DDBJ databases">
        <title>Genome-wide signatures of adaptation to extreme environments.</title>
        <authorList>
            <person name="Cho C.H."/>
            <person name="Yoon H.S."/>
        </authorList>
    </citation>
    <scope>NUCLEOTIDE SEQUENCE [LARGE SCALE GENOMIC DNA]</scope>
    <source>
        <strain evidence="2 3">DBV 063 E5</strain>
    </source>
</reference>
<feature type="compositionally biased region" description="Basic and acidic residues" evidence="1">
    <location>
        <begin position="401"/>
        <end position="434"/>
    </location>
</feature>
<feature type="compositionally biased region" description="Acidic residues" evidence="1">
    <location>
        <begin position="332"/>
        <end position="345"/>
    </location>
</feature>
<sequence length="687" mass="74582">MLPVKREAAAAGGSGEHLAPSALPGDEGVYEDDRESSDDDGSLVEVATQDGGGGDDEYAEYLLRVVPWTDWDKLFGGNESDDAETEEGDGEEEPSSSSGPTAAGSGKGAWEAEFRRREYLLARFASAAPQETEAAATARRDRSLSADALFATQPPSHSASGGLHFSERGFARLCREGEETVRLRREALAEEARMEQRRRNRVGSGVFYSQRRDMEGIADIPPRYRKKVILEVEEGEEAGGKDARRASPPSADPDAERRRVYHGTMDSAQGSDYCLMIMRDDHTVDLIPTGRYSWYNFKFSHKLSAFASKRAAKRQHWQAARQARTAAAAAEESAEAEPADDDGTAEELNRVERRLRARTHLQSALLENRRNFFEAHANQNSALPVARESLRVSAFGGAATERPRPSDATRSRGAIEARDAEAESEVRAGVDEQPGRWAKSPRSMAREAATLVDAATDWLAVRDGSTTRPQRSLSLLDGSERSPSPIASPPDSNSSLGDDALDLIGDGSGASAAATTAATGTDASLTVHLTEQGRALQRLLDQERRQHERGERATDTGDEPFASQTSTTAQAEYGASPEAAETAVVGSKRPAPPPSELPAATPALPPLPPHTLPDRNAPIEEAHLRAALHFLYQQRVSVTVRDLLSYFTPWFPSQKARVGALIKQLCVAREMPPGSKRVYLFLRDDAS</sequence>
<feature type="compositionally biased region" description="Low complexity" evidence="1">
    <location>
        <begin position="322"/>
        <end position="331"/>
    </location>
</feature>